<feature type="modified residue" description="4-aspartylphosphate" evidence="11">
    <location>
        <position position="872"/>
    </location>
</feature>
<dbReference type="InterPro" id="IPR000700">
    <property type="entry name" value="PAS-assoc_C"/>
</dbReference>
<dbReference type="InterPro" id="IPR013656">
    <property type="entry name" value="PAS_4"/>
</dbReference>
<feature type="domain" description="Response regulatory" evidence="15">
    <location>
        <begin position="821"/>
        <end position="939"/>
    </location>
</feature>
<dbReference type="Gene3D" id="3.40.50.2300">
    <property type="match status" value="1"/>
</dbReference>
<dbReference type="GO" id="GO:0000155">
    <property type="term" value="F:phosphorelay sensor kinase activity"/>
    <property type="evidence" value="ECO:0007669"/>
    <property type="project" value="InterPro"/>
</dbReference>
<dbReference type="SMART" id="SM00387">
    <property type="entry name" value="HATPase_c"/>
    <property type="match status" value="1"/>
</dbReference>
<feature type="transmembrane region" description="Helical" evidence="13">
    <location>
        <begin position="104"/>
        <end position="121"/>
    </location>
</feature>
<dbReference type="EC" id="2.7.13.3" evidence="2"/>
<evidence type="ECO:0000313" key="19">
    <source>
        <dbReference type="Proteomes" id="UP000288178"/>
    </source>
</evidence>
<dbReference type="PROSITE" id="PS50109">
    <property type="entry name" value="HIS_KIN"/>
    <property type="match status" value="1"/>
</dbReference>
<keyword evidence="13" id="KW-0812">Transmembrane</keyword>
<dbReference type="InterPro" id="IPR004358">
    <property type="entry name" value="Sig_transdc_His_kin-like_C"/>
</dbReference>
<feature type="transmembrane region" description="Helical" evidence="13">
    <location>
        <begin position="21"/>
        <end position="43"/>
    </location>
</feature>
<dbReference type="CDD" id="cd00130">
    <property type="entry name" value="PAS"/>
    <property type="match status" value="2"/>
</dbReference>
<keyword evidence="13" id="KW-1133">Transmembrane helix</keyword>
<dbReference type="SMART" id="SM00091">
    <property type="entry name" value="PAS"/>
    <property type="match status" value="2"/>
</dbReference>
<dbReference type="CDD" id="cd00082">
    <property type="entry name" value="HisKA"/>
    <property type="match status" value="1"/>
</dbReference>
<dbReference type="SUPFAM" id="SSF55874">
    <property type="entry name" value="ATPase domain of HSP90 chaperone/DNA topoisomerase II/histidine kinase"/>
    <property type="match status" value="1"/>
</dbReference>
<feature type="domain" description="Histidine kinase" evidence="14">
    <location>
        <begin position="582"/>
        <end position="799"/>
    </location>
</feature>
<dbReference type="PROSITE" id="PS50112">
    <property type="entry name" value="PAS"/>
    <property type="match status" value="1"/>
</dbReference>
<evidence type="ECO:0000256" key="11">
    <source>
        <dbReference type="PROSITE-ProRule" id="PRU00169"/>
    </source>
</evidence>
<evidence type="ECO:0000256" key="6">
    <source>
        <dbReference type="ARBA" id="ARBA00022777"/>
    </source>
</evidence>
<dbReference type="RefSeq" id="WP_128201184.1">
    <property type="nucleotide sequence ID" value="NZ_SACT01000011.1"/>
</dbReference>
<evidence type="ECO:0000259" key="17">
    <source>
        <dbReference type="PROSITE" id="PS50113"/>
    </source>
</evidence>
<dbReference type="SUPFAM" id="SSF55785">
    <property type="entry name" value="PYP-like sensor domain (PAS domain)"/>
    <property type="match status" value="3"/>
</dbReference>
<evidence type="ECO:0000259" key="14">
    <source>
        <dbReference type="PROSITE" id="PS50109"/>
    </source>
</evidence>
<dbReference type="EMBL" id="SACT01000011">
    <property type="protein sequence ID" value="RVT48096.1"/>
    <property type="molecule type" value="Genomic_DNA"/>
</dbReference>
<dbReference type="CDD" id="cd16922">
    <property type="entry name" value="HATPase_EvgS-ArcB-TorS-like"/>
    <property type="match status" value="1"/>
</dbReference>
<keyword evidence="19" id="KW-1185">Reference proteome</keyword>
<dbReference type="InterPro" id="IPR001789">
    <property type="entry name" value="Sig_transdc_resp-reg_receiver"/>
</dbReference>
<feature type="transmembrane region" description="Helical" evidence="13">
    <location>
        <begin position="126"/>
        <end position="143"/>
    </location>
</feature>
<keyword evidence="7" id="KW-0902">Two-component regulatory system</keyword>
<evidence type="ECO:0000256" key="12">
    <source>
        <dbReference type="SAM" id="Coils"/>
    </source>
</evidence>
<feature type="domain" description="PAC" evidence="17">
    <location>
        <begin position="512"/>
        <end position="564"/>
    </location>
</feature>
<dbReference type="Pfam" id="PF02518">
    <property type="entry name" value="HATPase_c"/>
    <property type="match status" value="1"/>
</dbReference>
<evidence type="ECO:0000256" key="10">
    <source>
        <dbReference type="ARBA" id="ARBA00070152"/>
    </source>
</evidence>
<evidence type="ECO:0000259" key="15">
    <source>
        <dbReference type="PROSITE" id="PS50110"/>
    </source>
</evidence>
<dbReference type="InterPro" id="IPR000014">
    <property type="entry name" value="PAS"/>
</dbReference>
<protein>
    <recommendedName>
        <fullName evidence="10">Virulence sensor protein BvgS</fullName>
        <ecNumber evidence="2">2.7.13.3</ecNumber>
    </recommendedName>
</protein>
<reference evidence="18 19" key="1">
    <citation type="submission" date="2019-01" db="EMBL/GenBank/DDBJ databases">
        <authorList>
            <person name="Chen W.-M."/>
        </authorList>
    </citation>
    <scope>NUCLEOTIDE SEQUENCE [LARGE SCALE GENOMIC DNA]</scope>
    <source>
        <strain evidence="18 19">ICH-3</strain>
    </source>
</reference>
<dbReference type="OrthoDB" id="9176737at2"/>
<dbReference type="CDD" id="cd17546">
    <property type="entry name" value="REC_hyHK_CKI1_RcsC-like"/>
    <property type="match status" value="1"/>
</dbReference>
<evidence type="ECO:0000256" key="8">
    <source>
        <dbReference type="ARBA" id="ARBA00023026"/>
    </source>
</evidence>
<comment type="caution">
    <text evidence="18">The sequence shown here is derived from an EMBL/GenBank/DDBJ whole genome shotgun (WGS) entry which is preliminary data.</text>
</comment>
<sequence length="942" mass="100875">MQDPTDDFADASNLVPHAARALAWFLGGLGVLLCIASAVQLALDRPPGASVARGLFGGALVVSAWVASRLLARGRPQAAVTLVLTVAALGAGLATAGVGVGTSGVAISGITLLIVMAGLLASDRGAHALTLFYLLLVGALAWAEHTGRLPGAQALAALGVADRVTNLVLLGLGAWLAALLARRIVAGALDRAQDQSNRLATLLRMGSDWSWAMDTKGRLTWLSSSFEGRTGRRIDEFMRLDLPGGPQTVRDEGLETLLTHMRERRPYRDLTMAFQCSDGTPLIVRGSGEPRFDATGKLVGWWGVSRNVTAESLTARQRQREQVLLDRLVRLSPDAIAVVNLDDGKVLLANPSFVSLSGRPEHEVIGRSAVDLHLWPDWGPAHALRNALDRDPVLHDLRLPVHGAEGTLRELQVAAARFEWDGAPAAVLVGRDVTAMERARRETDAILDKAALGIAFVRERRFDRVNPQFERIFGVPAGSLAGRPMRGMFTDDEAFERFARRADRAHGDGQLIDIERTVPRPDGSTVTVRLLAQALDPAQPLDGGAIWVAEDIGERRRAEQELADAKRLAEAASEAKSSFLATMSHEIRTPLNGVLGLARLLQDQALSPARRQDYLAHLVHAAEGLAGIVSDVLDLSKIEAGELEIERIDFDLHELLGRVFRSFALLGQERGLDMHLEIDPAVPARVLGDPLRLRQILANYLSNALKFTADGHITLGASPSATGVRLTVADTGPGVAPELQARLFRPFTQADSSTTRRFGGTGLGLSICRELAERMGGHVGVDSSGAQGSLFWVDLPLPAASATPTTEPGPAQDGKPLQGLHVLVAEDNAVNMLIVATMLRTLGAEVCEAHDGAEAVQRALHEDGALDAVLMDLHMPQVDGLEATRRLRADPRTARLPVFALSAAVLERDREQARAAGMQGFIGKPVSDADLVAALAPLRRPR</sequence>
<keyword evidence="4" id="KW-0808">Transferase</keyword>
<evidence type="ECO:0000259" key="16">
    <source>
        <dbReference type="PROSITE" id="PS50112"/>
    </source>
</evidence>
<dbReference type="PRINTS" id="PR00344">
    <property type="entry name" value="BCTRLSENSOR"/>
</dbReference>
<comment type="catalytic activity">
    <reaction evidence="1">
        <text>ATP + protein L-histidine = ADP + protein N-phospho-L-histidine.</text>
        <dbReference type="EC" id="2.7.13.3"/>
    </reaction>
</comment>
<feature type="transmembrane region" description="Helical" evidence="13">
    <location>
        <begin position="79"/>
        <end position="98"/>
    </location>
</feature>
<keyword evidence="6" id="KW-0418">Kinase</keyword>
<dbReference type="FunFam" id="3.30.565.10:FF:000010">
    <property type="entry name" value="Sensor histidine kinase RcsC"/>
    <property type="match status" value="1"/>
</dbReference>
<evidence type="ECO:0000256" key="3">
    <source>
        <dbReference type="ARBA" id="ARBA00022553"/>
    </source>
</evidence>
<dbReference type="Proteomes" id="UP000288178">
    <property type="component" value="Unassembled WGS sequence"/>
</dbReference>
<evidence type="ECO:0000256" key="7">
    <source>
        <dbReference type="ARBA" id="ARBA00023012"/>
    </source>
</evidence>
<keyword evidence="5" id="KW-0732">Signal</keyword>
<gene>
    <name evidence="18" type="ORF">ENE75_23185</name>
</gene>
<keyword evidence="12" id="KW-0175">Coiled coil</keyword>
<feature type="domain" description="PAS" evidence="16">
    <location>
        <begin position="321"/>
        <end position="377"/>
    </location>
</feature>
<dbReference type="SMART" id="SM00388">
    <property type="entry name" value="HisKA"/>
    <property type="match status" value="1"/>
</dbReference>
<dbReference type="SUPFAM" id="SSF52172">
    <property type="entry name" value="CheY-like"/>
    <property type="match status" value="1"/>
</dbReference>
<evidence type="ECO:0000256" key="1">
    <source>
        <dbReference type="ARBA" id="ARBA00000085"/>
    </source>
</evidence>
<dbReference type="AlphaFoldDB" id="A0A437JMQ3"/>
<accession>A0A437JMQ3</accession>
<dbReference type="InterPro" id="IPR036097">
    <property type="entry name" value="HisK_dim/P_sf"/>
</dbReference>
<dbReference type="InterPro" id="IPR036890">
    <property type="entry name" value="HATPase_C_sf"/>
</dbReference>
<evidence type="ECO:0000256" key="13">
    <source>
        <dbReference type="SAM" id="Phobius"/>
    </source>
</evidence>
<evidence type="ECO:0000256" key="4">
    <source>
        <dbReference type="ARBA" id="ARBA00022679"/>
    </source>
</evidence>
<proteinExistence type="predicted"/>
<dbReference type="SUPFAM" id="SSF47384">
    <property type="entry name" value="Homodimeric domain of signal transducing histidine kinase"/>
    <property type="match status" value="1"/>
</dbReference>
<dbReference type="PROSITE" id="PS50113">
    <property type="entry name" value="PAC"/>
    <property type="match status" value="2"/>
</dbReference>
<evidence type="ECO:0000313" key="18">
    <source>
        <dbReference type="EMBL" id="RVT48096.1"/>
    </source>
</evidence>
<comment type="function">
    <text evidence="9">Member of the two-component regulatory system BvgS/BvgA. Phosphorylates BvgA via a four-step phosphorelay in response to environmental signals.</text>
</comment>
<dbReference type="PANTHER" id="PTHR43047:SF64">
    <property type="entry name" value="HISTIDINE KINASE CONTAINING CHEY-HOMOLOGOUS RECEIVER DOMAIN AND PAS DOMAIN-RELATED"/>
    <property type="match status" value="1"/>
</dbReference>
<dbReference type="SMART" id="SM00086">
    <property type="entry name" value="PAC"/>
    <property type="match status" value="2"/>
</dbReference>
<dbReference type="InterPro" id="IPR011006">
    <property type="entry name" value="CheY-like_superfamily"/>
</dbReference>
<dbReference type="Gene3D" id="1.10.287.130">
    <property type="match status" value="1"/>
</dbReference>
<dbReference type="PANTHER" id="PTHR43047">
    <property type="entry name" value="TWO-COMPONENT HISTIDINE PROTEIN KINASE"/>
    <property type="match status" value="1"/>
</dbReference>
<feature type="coiled-coil region" evidence="12">
    <location>
        <begin position="548"/>
        <end position="575"/>
    </location>
</feature>
<keyword evidence="13" id="KW-0472">Membrane</keyword>
<dbReference type="Pfam" id="PF08448">
    <property type="entry name" value="PAS_4"/>
    <property type="match status" value="2"/>
</dbReference>
<dbReference type="InterPro" id="IPR005467">
    <property type="entry name" value="His_kinase_dom"/>
</dbReference>
<evidence type="ECO:0000256" key="2">
    <source>
        <dbReference type="ARBA" id="ARBA00012438"/>
    </source>
</evidence>
<dbReference type="Gene3D" id="3.30.450.20">
    <property type="entry name" value="PAS domain"/>
    <property type="match status" value="3"/>
</dbReference>
<keyword evidence="3 11" id="KW-0597">Phosphoprotein</keyword>
<dbReference type="SMART" id="SM00448">
    <property type="entry name" value="REC"/>
    <property type="match status" value="1"/>
</dbReference>
<dbReference type="InterPro" id="IPR003661">
    <property type="entry name" value="HisK_dim/P_dom"/>
</dbReference>
<dbReference type="PROSITE" id="PS50110">
    <property type="entry name" value="RESPONSE_REGULATORY"/>
    <property type="match status" value="1"/>
</dbReference>
<dbReference type="Gene3D" id="3.30.565.10">
    <property type="entry name" value="Histidine kinase-like ATPase, C-terminal domain"/>
    <property type="match status" value="1"/>
</dbReference>
<evidence type="ECO:0000256" key="5">
    <source>
        <dbReference type="ARBA" id="ARBA00022729"/>
    </source>
</evidence>
<dbReference type="Pfam" id="PF00512">
    <property type="entry name" value="HisKA"/>
    <property type="match status" value="1"/>
</dbReference>
<name>A0A437JMQ3_9BURK</name>
<dbReference type="Pfam" id="PF13426">
    <property type="entry name" value="PAS_9"/>
    <property type="match status" value="1"/>
</dbReference>
<organism evidence="18 19">
    <name type="scientific">Rubrivivax albus</name>
    <dbReference type="NCBI Taxonomy" id="2499835"/>
    <lineage>
        <taxon>Bacteria</taxon>
        <taxon>Pseudomonadati</taxon>
        <taxon>Pseudomonadota</taxon>
        <taxon>Betaproteobacteria</taxon>
        <taxon>Burkholderiales</taxon>
        <taxon>Sphaerotilaceae</taxon>
        <taxon>Rubrivivax</taxon>
    </lineage>
</organism>
<feature type="domain" description="PAC" evidence="17">
    <location>
        <begin position="268"/>
        <end position="320"/>
    </location>
</feature>
<feature type="transmembrane region" description="Helical" evidence="13">
    <location>
        <begin position="55"/>
        <end position="72"/>
    </location>
</feature>
<dbReference type="NCBIfam" id="TIGR00229">
    <property type="entry name" value="sensory_box"/>
    <property type="match status" value="2"/>
</dbReference>
<dbReference type="InterPro" id="IPR001610">
    <property type="entry name" value="PAC"/>
</dbReference>
<dbReference type="InterPro" id="IPR035965">
    <property type="entry name" value="PAS-like_dom_sf"/>
</dbReference>
<dbReference type="InterPro" id="IPR003594">
    <property type="entry name" value="HATPase_dom"/>
</dbReference>
<dbReference type="Pfam" id="PF00072">
    <property type="entry name" value="Response_reg"/>
    <property type="match status" value="1"/>
</dbReference>
<evidence type="ECO:0000256" key="9">
    <source>
        <dbReference type="ARBA" id="ARBA00058004"/>
    </source>
</evidence>
<keyword evidence="8" id="KW-0843">Virulence</keyword>